<dbReference type="Pfam" id="PF18448">
    <property type="entry name" value="CBM46"/>
    <property type="match status" value="1"/>
</dbReference>
<keyword evidence="6" id="KW-0624">Polysaccharide degradation</keyword>
<dbReference type="Gene3D" id="2.60.40.10">
    <property type="entry name" value="Immunoglobulins"/>
    <property type="match status" value="1"/>
</dbReference>
<evidence type="ECO:0000259" key="11">
    <source>
        <dbReference type="Pfam" id="PF18448"/>
    </source>
</evidence>
<evidence type="ECO:0000256" key="7">
    <source>
        <dbReference type="RuleBase" id="RU361153"/>
    </source>
</evidence>
<dbReference type="InterPro" id="IPR014756">
    <property type="entry name" value="Ig_E-set"/>
</dbReference>
<feature type="domain" description="Glycoside hydrolase family 5" evidence="9">
    <location>
        <begin position="59"/>
        <end position="335"/>
    </location>
</feature>
<dbReference type="SUPFAM" id="SSF81296">
    <property type="entry name" value="E set domains"/>
    <property type="match status" value="1"/>
</dbReference>
<comment type="similarity">
    <text evidence="7">Belongs to the glycosyl hydrolase 5 (cellulase A) family.</text>
</comment>
<evidence type="ECO:0000259" key="9">
    <source>
        <dbReference type="Pfam" id="PF00150"/>
    </source>
</evidence>
<dbReference type="InterPro" id="IPR016282">
    <property type="entry name" value="Glyco_hydro_5_endoGlcnase_B"/>
</dbReference>
<reference evidence="12 13" key="1">
    <citation type="submission" date="2021-03" db="EMBL/GenBank/DDBJ databases">
        <title>Glycomyces sp. nov., a novel actinomycete isolated from soil.</title>
        <authorList>
            <person name="Yang X."/>
            <person name="Xu X."/>
        </authorList>
    </citation>
    <scope>NUCLEOTIDE SEQUENCE [LARGE SCALE GENOMIC DNA]</scope>
    <source>
        <strain evidence="12 13">NEAU-S30</strain>
    </source>
</reference>
<protein>
    <submittedName>
        <fullName evidence="12">Cellulase family glycosylhydrolase</fullName>
    </submittedName>
</protein>
<dbReference type="PANTHER" id="PTHR31297:SF17">
    <property type="entry name" value="ENDOGLUCANASE"/>
    <property type="match status" value="1"/>
</dbReference>
<evidence type="ECO:0000259" key="10">
    <source>
        <dbReference type="Pfam" id="PF03442"/>
    </source>
</evidence>
<accession>A0ABS3U008</accession>
<feature type="signal peptide" evidence="8">
    <location>
        <begin position="1"/>
        <end position="22"/>
    </location>
</feature>
<dbReference type="Pfam" id="PF00150">
    <property type="entry name" value="Cellulase"/>
    <property type="match status" value="1"/>
</dbReference>
<sequence>MRMLLAAPLALTLLAVPAATQAQDPEPQTAEEIVAAMQPGWNLGNSFDSMCCGDENADETTWGNPRPDANFFKSIHAEGFNSIRLPVSWNTHTGPAPDYEIDPKVMDRVQAVVDMALAEGLYVMINTHHDSWQYLNKFSDPAQHDAVLAQFDATWVQISETFKDYPQELVFEAMNEVGWNDVSTEENHALMAELNTSFHEIVRNSGGDNDDRLLVLETVHTNAAQEHLDALAAEIEALDDPMLAATTHQYGYWPFSVNIAGGTKYTEEYQAILEGDFQRQVDTFVSKGIPVIIGEYGLLDNYQRKVERGEALKFFEHFTYLARTSGITTMLWDNGTLYDRFTHRWRDQEEYEYTASGWTTRSGTASSDLVFVDSTDKVTDKSVTLNYNGLDFSGLYFGNTKLKEGKDYTLEGDTLTVKAKVLSRILGDRAPGTKAQLEVRFSAGMPWKLNVISYENPVQEDATGTAESLFIPTQFNGDQLATMEAVYADGTGAGPHDWTTYKGFWDHFRPDYKNDTIQLTKDMLAEIDEGAPVTLTFYFWSGAVMEYTVTKNGDVVTGTVA</sequence>
<evidence type="ECO:0000313" key="12">
    <source>
        <dbReference type="EMBL" id="MBO3731801.1"/>
    </source>
</evidence>
<evidence type="ECO:0000256" key="3">
    <source>
        <dbReference type="ARBA" id="ARBA00023001"/>
    </source>
</evidence>
<dbReference type="InterPro" id="IPR040946">
    <property type="entry name" value="CBM46"/>
</dbReference>
<proteinExistence type="inferred from homology"/>
<evidence type="ECO:0000256" key="8">
    <source>
        <dbReference type="SAM" id="SignalP"/>
    </source>
</evidence>
<dbReference type="SUPFAM" id="SSF51445">
    <property type="entry name" value="(Trans)glycosidases"/>
    <property type="match status" value="1"/>
</dbReference>
<keyword evidence="5 7" id="KW-0326">Glycosidase</keyword>
<evidence type="ECO:0000256" key="2">
    <source>
        <dbReference type="ARBA" id="ARBA00022801"/>
    </source>
</evidence>
<dbReference type="Pfam" id="PF03442">
    <property type="entry name" value="CBM_X2"/>
    <property type="match status" value="1"/>
</dbReference>
<comment type="caution">
    <text evidence="12">The sequence shown here is derived from an EMBL/GenBank/DDBJ whole genome shotgun (WGS) entry which is preliminary data.</text>
</comment>
<keyword evidence="2 7" id="KW-0378">Hydrolase</keyword>
<dbReference type="InterPro" id="IPR050386">
    <property type="entry name" value="Glycosyl_hydrolase_5"/>
</dbReference>
<evidence type="ECO:0000256" key="4">
    <source>
        <dbReference type="ARBA" id="ARBA00023277"/>
    </source>
</evidence>
<dbReference type="InterPro" id="IPR005102">
    <property type="entry name" value="Carbo-bd_X2"/>
</dbReference>
<name>A0ABS3U008_9ACTN</name>
<dbReference type="InterPro" id="IPR017853">
    <property type="entry name" value="GH"/>
</dbReference>
<dbReference type="PIRSF" id="PIRSF001043">
    <property type="entry name" value="Endoglucanase_B"/>
    <property type="match status" value="1"/>
</dbReference>
<keyword evidence="3" id="KW-0136">Cellulose degradation</keyword>
<feature type="chain" id="PRO_5045205601" evidence="8">
    <location>
        <begin position="23"/>
        <end position="561"/>
    </location>
</feature>
<dbReference type="EMBL" id="JAGFNP010000002">
    <property type="protein sequence ID" value="MBO3731801.1"/>
    <property type="molecule type" value="Genomic_DNA"/>
</dbReference>
<keyword evidence="1 8" id="KW-0732">Signal</keyword>
<keyword evidence="13" id="KW-1185">Reference proteome</keyword>
<dbReference type="InterPro" id="IPR013783">
    <property type="entry name" value="Ig-like_fold"/>
</dbReference>
<evidence type="ECO:0000256" key="5">
    <source>
        <dbReference type="ARBA" id="ARBA00023295"/>
    </source>
</evidence>
<feature type="domain" description="Carbohydrate binding X2" evidence="10">
    <location>
        <begin position="366"/>
        <end position="451"/>
    </location>
</feature>
<evidence type="ECO:0000256" key="6">
    <source>
        <dbReference type="ARBA" id="ARBA00023326"/>
    </source>
</evidence>
<dbReference type="PANTHER" id="PTHR31297">
    <property type="entry name" value="GLUCAN ENDO-1,6-BETA-GLUCOSIDASE B"/>
    <property type="match status" value="1"/>
</dbReference>
<dbReference type="InterPro" id="IPR001547">
    <property type="entry name" value="Glyco_hydro_5"/>
</dbReference>
<evidence type="ECO:0000313" key="13">
    <source>
        <dbReference type="Proteomes" id="UP000681341"/>
    </source>
</evidence>
<dbReference type="Proteomes" id="UP000681341">
    <property type="component" value="Unassembled WGS sequence"/>
</dbReference>
<gene>
    <name evidence="12" type="ORF">J5V16_03145</name>
</gene>
<evidence type="ECO:0000256" key="1">
    <source>
        <dbReference type="ARBA" id="ARBA00022729"/>
    </source>
</evidence>
<keyword evidence="4" id="KW-0119">Carbohydrate metabolism</keyword>
<dbReference type="Gene3D" id="3.20.20.80">
    <property type="entry name" value="Glycosidases"/>
    <property type="match status" value="1"/>
</dbReference>
<feature type="domain" description="Endoglucanase B carbohydrate binding" evidence="11">
    <location>
        <begin position="456"/>
        <end position="559"/>
    </location>
</feature>
<organism evidence="12 13">
    <name type="scientific">Glycomyces niveus</name>
    <dbReference type="NCBI Taxonomy" id="2820287"/>
    <lineage>
        <taxon>Bacteria</taxon>
        <taxon>Bacillati</taxon>
        <taxon>Actinomycetota</taxon>
        <taxon>Actinomycetes</taxon>
        <taxon>Glycomycetales</taxon>
        <taxon>Glycomycetaceae</taxon>
        <taxon>Glycomyces</taxon>
    </lineage>
</organism>